<evidence type="ECO:0000313" key="10">
    <source>
        <dbReference type="Proteomes" id="UP000199495"/>
    </source>
</evidence>
<keyword evidence="5 7" id="KW-1133">Transmembrane helix</keyword>
<protein>
    <submittedName>
        <fullName evidence="9">Membrane associated serine protease, rhomboid family</fullName>
    </submittedName>
</protein>
<feature type="transmembrane region" description="Helical" evidence="7">
    <location>
        <begin position="164"/>
        <end position="191"/>
    </location>
</feature>
<evidence type="ECO:0000256" key="2">
    <source>
        <dbReference type="ARBA" id="ARBA00009045"/>
    </source>
</evidence>
<dbReference type="Pfam" id="PF01694">
    <property type="entry name" value="Rhomboid"/>
    <property type="match status" value="1"/>
</dbReference>
<dbReference type="SUPFAM" id="SSF144091">
    <property type="entry name" value="Rhomboid-like"/>
    <property type="match status" value="1"/>
</dbReference>
<dbReference type="STRING" id="440168.SAMN04487974_10183"/>
<keyword evidence="3 7" id="KW-0812">Transmembrane</keyword>
<dbReference type="PANTHER" id="PTHR43731">
    <property type="entry name" value="RHOMBOID PROTEASE"/>
    <property type="match status" value="1"/>
</dbReference>
<evidence type="ECO:0000313" key="9">
    <source>
        <dbReference type="EMBL" id="SDG13481.1"/>
    </source>
</evidence>
<feature type="transmembrane region" description="Helical" evidence="7">
    <location>
        <begin position="135"/>
        <end position="152"/>
    </location>
</feature>
<keyword evidence="4" id="KW-0378">Hydrolase</keyword>
<keyword evidence="10" id="KW-1185">Reference proteome</keyword>
<dbReference type="PANTHER" id="PTHR43731:SF14">
    <property type="entry name" value="PRESENILIN-ASSOCIATED RHOMBOID-LIKE PROTEIN, MITOCHONDRIAL"/>
    <property type="match status" value="1"/>
</dbReference>
<evidence type="ECO:0000256" key="7">
    <source>
        <dbReference type="SAM" id="Phobius"/>
    </source>
</evidence>
<evidence type="ECO:0000256" key="3">
    <source>
        <dbReference type="ARBA" id="ARBA00022692"/>
    </source>
</evidence>
<evidence type="ECO:0000256" key="5">
    <source>
        <dbReference type="ARBA" id="ARBA00022989"/>
    </source>
</evidence>
<dbReference type="GO" id="GO:0006508">
    <property type="term" value="P:proteolysis"/>
    <property type="evidence" value="ECO:0007669"/>
    <property type="project" value="UniProtKB-KW"/>
</dbReference>
<evidence type="ECO:0000259" key="8">
    <source>
        <dbReference type="Pfam" id="PF01694"/>
    </source>
</evidence>
<evidence type="ECO:0000256" key="4">
    <source>
        <dbReference type="ARBA" id="ARBA00022801"/>
    </source>
</evidence>
<keyword evidence="6 7" id="KW-0472">Membrane</keyword>
<feature type="transmembrane region" description="Helical" evidence="7">
    <location>
        <begin position="18"/>
        <end position="35"/>
    </location>
</feature>
<reference evidence="9 10" key="1">
    <citation type="submission" date="2016-10" db="EMBL/GenBank/DDBJ databases">
        <authorList>
            <person name="de Groot N.N."/>
        </authorList>
    </citation>
    <scope>NUCLEOTIDE SEQUENCE [LARGE SCALE GENOMIC DNA]</scope>
    <source>
        <strain evidence="9 10">CGMCC 1.10267</strain>
    </source>
</reference>
<proteinExistence type="inferred from homology"/>
<accession>A0A1G7RRS0</accession>
<dbReference type="InterPro" id="IPR022764">
    <property type="entry name" value="Peptidase_S54_rhomboid_dom"/>
</dbReference>
<sequence length="227" mass="24498">MFLPLYDSNKIAHVEFPFVNYGLIGICVLVFLVQSAGGQAGLNQSHIVFGLIPVVATGAVEGPAPWLPDQAPFLSYMFLHGDWLHLATNMLFLWVFGDNIEDAMGHVRYLAFYLVCGVLAALAHVLFFADSMGPLVGASGAVAGVLGAYLVLYPRVRVFVLNRLIVTFPLALPAWAVLGAWIATQVFFVLVSSDDGVAWWAHIGGVVAGAALVVVFKRRSVPLWGRS</sequence>
<dbReference type="InterPro" id="IPR050925">
    <property type="entry name" value="Rhomboid_protease_S54"/>
</dbReference>
<feature type="transmembrane region" description="Helical" evidence="7">
    <location>
        <begin position="73"/>
        <end position="97"/>
    </location>
</feature>
<dbReference type="OrthoDB" id="9813074at2"/>
<dbReference type="GO" id="GO:0004252">
    <property type="term" value="F:serine-type endopeptidase activity"/>
    <property type="evidence" value="ECO:0007669"/>
    <property type="project" value="InterPro"/>
</dbReference>
<dbReference type="RefSeq" id="WP_090589534.1">
    <property type="nucleotide sequence ID" value="NZ_FNCS01000001.1"/>
</dbReference>
<dbReference type="EMBL" id="FNCS01000001">
    <property type="protein sequence ID" value="SDG13481.1"/>
    <property type="molecule type" value="Genomic_DNA"/>
</dbReference>
<dbReference type="InterPro" id="IPR035952">
    <property type="entry name" value="Rhomboid-like_sf"/>
</dbReference>
<comment type="subcellular location">
    <subcellularLocation>
        <location evidence="1">Membrane</location>
        <topology evidence="1">Multi-pass membrane protein</topology>
    </subcellularLocation>
</comment>
<keyword evidence="9" id="KW-0645">Protease</keyword>
<feature type="transmembrane region" description="Helical" evidence="7">
    <location>
        <begin position="197"/>
        <end position="216"/>
    </location>
</feature>
<dbReference type="AlphaFoldDB" id="A0A1G7RRS0"/>
<evidence type="ECO:0000256" key="1">
    <source>
        <dbReference type="ARBA" id="ARBA00004141"/>
    </source>
</evidence>
<dbReference type="Gene3D" id="1.20.1540.10">
    <property type="entry name" value="Rhomboid-like"/>
    <property type="match status" value="1"/>
</dbReference>
<name>A0A1G7RRS0_9HYPH</name>
<dbReference type="Proteomes" id="UP000199495">
    <property type="component" value="Unassembled WGS sequence"/>
</dbReference>
<gene>
    <name evidence="9" type="ORF">SAMN04487974_10183</name>
</gene>
<organism evidence="9 10">
    <name type="scientific">Pelagibacterium luteolum</name>
    <dbReference type="NCBI Taxonomy" id="440168"/>
    <lineage>
        <taxon>Bacteria</taxon>
        <taxon>Pseudomonadati</taxon>
        <taxon>Pseudomonadota</taxon>
        <taxon>Alphaproteobacteria</taxon>
        <taxon>Hyphomicrobiales</taxon>
        <taxon>Devosiaceae</taxon>
        <taxon>Pelagibacterium</taxon>
    </lineage>
</organism>
<feature type="transmembrane region" description="Helical" evidence="7">
    <location>
        <begin position="47"/>
        <end position="67"/>
    </location>
</feature>
<feature type="transmembrane region" description="Helical" evidence="7">
    <location>
        <begin position="109"/>
        <end position="129"/>
    </location>
</feature>
<evidence type="ECO:0000256" key="6">
    <source>
        <dbReference type="ARBA" id="ARBA00023136"/>
    </source>
</evidence>
<comment type="similarity">
    <text evidence="2">Belongs to the peptidase S54 family.</text>
</comment>
<feature type="domain" description="Peptidase S54 rhomboid" evidence="8">
    <location>
        <begin position="73"/>
        <end position="217"/>
    </location>
</feature>
<dbReference type="GO" id="GO:0016020">
    <property type="term" value="C:membrane"/>
    <property type="evidence" value="ECO:0007669"/>
    <property type="project" value="UniProtKB-SubCell"/>
</dbReference>